<evidence type="ECO:0000313" key="2">
    <source>
        <dbReference type="EMBL" id="KOG29639.1"/>
    </source>
</evidence>
<dbReference type="EMBL" id="LGUS01000220">
    <property type="protein sequence ID" value="KOG29639.1"/>
    <property type="molecule type" value="Genomic_DNA"/>
</dbReference>
<keyword evidence="1" id="KW-0732">Signal</keyword>
<evidence type="ECO:0000313" key="3">
    <source>
        <dbReference type="Proteomes" id="UP000037251"/>
    </source>
</evidence>
<protein>
    <recommendedName>
        <fullName evidence="4">Secreted protein</fullName>
    </recommendedName>
</protein>
<organism evidence="2 3">
    <name type="scientific">Streptomyces resistomycificus</name>
    <dbReference type="NCBI Taxonomy" id="67356"/>
    <lineage>
        <taxon>Bacteria</taxon>
        <taxon>Bacillati</taxon>
        <taxon>Actinomycetota</taxon>
        <taxon>Actinomycetes</taxon>
        <taxon>Kitasatosporales</taxon>
        <taxon>Streptomycetaceae</taxon>
        <taxon>Streptomyces</taxon>
        <taxon>Streptomyces aurantiacus group</taxon>
    </lineage>
</organism>
<evidence type="ECO:0008006" key="4">
    <source>
        <dbReference type="Google" id="ProtNLM"/>
    </source>
</evidence>
<evidence type="ECO:0000256" key="1">
    <source>
        <dbReference type="SAM" id="SignalP"/>
    </source>
</evidence>
<dbReference type="RefSeq" id="WP_030042930.1">
    <property type="nucleotide sequence ID" value="NZ_KL575624.1"/>
</dbReference>
<name>A0A0L8KVA4_9ACTN</name>
<dbReference type="AlphaFoldDB" id="A0A0L8KVA4"/>
<comment type="caution">
    <text evidence="2">The sequence shown here is derived from an EMBL/GenBank/DDBJ whole genome shotgun (WGS) entry which is preliminary data.</text>
</comment>
<dbReference type="PATRIC" id="fig|67356.5.peg.7720"/>
<feature type="chain" id="PRO_5011858600" description="Secreted protein" evidence="1">
    <location>
        <begin position="31"/>
        <end position="141"/>
    </location>
</feature>
<dbReference type="eggNOG" id="ENOG5031G06">
    <property type="taxonomic scope" value="Bacteria"/>
</dbReference>
<dbReference type="Proteomes" id="UP000037251">
    <property type="component" value="Unassembled WGS sequence"/>
</dbReference>
<feature type="signal peptide" evidence="1">
    <location>
        <begin position="1"/>
        <end position="30"/>
    </location>
</feature>
<reference evidence="3" key="1">
    <citation type="submission" date="2015-07" db="EMBL/GenBank/DDBJ databases">
        <authorList>
            <person name="Ju K.-S."/>
            <person name="Doroghazi J.R."/>
            <person name="Metcalf W.W."/>
        </authorList>
    </citation>
    <scope>NUCLEOTIDE SEQUENCE [LARGE SCALE GENOMIC DNA]</scope>
    <source>
        <strain evidence="3">NRRL 2290</strain>
    </source>
</reference>
<dbReference type="OrthoDB" id="3541237at2"/>
<proteinExistence type="predicted"/>
<sequence>MRPQRSLLGAVGTMTLVLASSVLASGPAQAASSATSAVSPTVSPAAPSQLVPSGSHVGCDTGNFCAGVWDPTVNQWRVFFLYDCNRYYLSNWHGTGEVVNSQTDNAQATTYGQNGNVIQTFPVSTDTPDVDWEPVWSIRNC</sequence>
<keyword evidence="3" id="KW-1185">Reference proteome</keyword>
<gene>
    <name evidence="2" type="ORF">ADK37_36085</name>
</gene>
<accession>A0A0L8KVA4</accession>